<proteinExistence type="predicted"/>
<gene>
    <name evidence="1" type="ORF">Sylvanvirus10_1</name>
</gene>
<accession>A0A3G5AJF6</accession>
<feature type="non-terminal residue" evidence="1">
    <location>
        <position position="1"/>
    </location>
</feature>
<protein>
    <submittedName>
        <fullName evidence="1">Uncharacterized protein</fullName>
    </submittedName>
</protein>
<reference evidence="1" key="1">
    <citation type="submission" date="2018-10" db="EMBL/GenBank/DDBJ databases">
        <title>Hidden diversity of soil giant viruses.</title>
        <authorList>
            <person name="Schulz F."/>
            <person name="Alteio L."/>
            <person name="Goudeau D."/>
            <person name="Ryan E.M."/>
            <person name="Malmstrom R.R."/>
            <person name="Blanchard J."/>
            <person name="Woyke T."/>
        </authorList>
    </citation>
    <scope>NUCLEOTIDE SEQUENCE</scope>
    <source>
        <strain evidence="1">SYV1</strain>
    </source>
</reference>
<name>A0A3G5AJF6_9VIRU</name>
<organism evidence="1">
    <name type="scientific">Sylvanvirus sp</name>
    <dbReference type="NCBI Taxonomy" id="2487774"/>
    <lineage>
        <taxon>Viruses</taxon>
    </lineage>
</organism>
<dbReference type="EMBL" id="MK072516">
    <property type="protein sequence ID" value="AYV86804.1"/>
    <property type="molecule type" value="Genomic_DNA"/>
</dbReference>
<evidence type="ECO:0000313" key="1">
    <source>
        <dbReference type="EMBL" id="AYV86804.1"/>
    </source>
</evidence>
<sequence>QSFHMFNALPISLLYTSSKEEILVISLSSSISPSVFDLFVFFCEDTLDSLYYHTLSWSILFAAKHALVNMVFPVLRPPSTTMRSPRLPASSIMFR</sequence>